<comment type="function">
    <text evidence="1">Component of an amino-acid transport system.</text>
</comment>
<evidence type="ECO:0000256" key="4">
    <source>
        <dbReference type="ARBA" id="ARBA00022729"/>
    </source>
</evidence>
<keyword evidence="9" id="KW-1185">Reference proteome</keyword>
<keyword evidence="4 6" id="KW-0732">Signal</keyword>
<evidence type="ECO:0000313" key="9">
    <source>
        <dbReference type="Proteomes" id="UP000430843"/>
    </source>
</evidence>
<dbReference type="SUPFAM" id="SSF53822">
    <property type="entry name" value="Periplasmic binding protein-like I"/>
    <property type="match status" value="1"/>
</dbReference>
<accession>A0A833CHJ8</accession>
<dbReference type="AlphaFoldDB" id="A0A833CHJ8"/>
<dbReference type="Gene3D" id="3.40.50.2300">
    <property type="match status" value="2"/>
</dbReference>
<evidence type="ECO:0000256" key="6">
    <source>
        <dbReference type="SAM" id="SignalP"/>
    </source>
</evidence>
<comment type="similarity">
    <text evidence="2">Belongs to the leucine-binding protein family.</text>
</comment>
<sequence>MANWSQIKVGGNAMKMNSGKKTFSKRAFGYLLALMAGTVLSMPVQAQENAVRIALMTDLAGPTADYGGKGAMEAVKMAVEDFGGTLFDKPIQIDFIDHQNKPDIAVTKAREAYDNGTDMIINLSNSAAALGVMEIAKAKDKVVIVTGAGSSKITGDACSPNTVHFAFNAYSVSNAPVQALINGGDDSWYLIVSDFAYGLSVEQAVTDAIKTANGTLTGTVKHPAFMATDFSSYALQAISSGAKVIGLSNSSSDTTNSILALKEFGLGADQKMVAFTLLINEIDGIGLQDASGLVFADGFYWDRTDKTREWSKRFYDRVGKMPNMVNAGDYSGVLHYLNAVKAAGSSDAQAVLAKMKETPVNDMFAENGRIREDGMMVHDMYLVQVKTPEESKYPWDYLTVLDTIPADKAFIPLEQSACPLVKKG</sequence>
<feature type="signal peptide" evidence="6">
    <location>
        <begin position="1"/>
        <end position="46"/>
    </location>
</feature>
<dbReference type="PANTHER" id="PTHR30483:SF6">
    <property type="entry name" value="PERIPLASMIC BINDING PROTEIN OF ABC TRANSPORTER FOR NATURAL AMINO ACIDS"/>
    <property type="match status" value="1"/>
</dbReference>
<evidence type="ECO:0000256" key="2">
    <source>
        <dbReference type="ARBA" id="ARBA00010062"/>
    </source>
</evidence>
<dbReference type="Pfam" id="PF13458">
    <property type="entry name" value="Peripla_BP_6"/>
    <property type="match status" value="1"/>
</dbReference>
<dbReference type="PANTHER" id="PTHR30483">
    <property type="entry name" value="LEUCINE-SPECIFIC-BINDING PROTEIN"/>
    <property type="match status" value="1"/>
</dbReference>
<feature type="domain" description="Leucine-binding protein" evidence="7">
    <location>
        <begin position="51"/>
        <end position="386"/>
    </location>
</feature>
<proteinExistence type="inferred from homology"/>
<dbReference type="InterPro" id="IPR028082">
    <property type="entry name" value="Peripla_BP_I"/>
</dbReference>
<protein>
    <submittedName>
        <fullName evidence="8">ABC transporter substrate-binding protein</fullName>
    </submittedName>
</protein>
<name>A0A833CHJ8_9HYPH</name>
<dbReference type="EMBL" id="WBWA01000033">
    <property type="protein sequence ID" value="KAB2662287.1"/>
    <property type="molecule type" value="Genomic_DNA"/>
</dbReference>
<keyword evidence="3" id="KW-0813">Transport</keyword>
<evidence type="ECO:0000256" key="3">
    <source>
        <dbReference type="ARBA" id="ARBA00022448"/>
    </source>
</evidence>
<dbReference type="Proteomes" id="UP000430843">
    <property type="component" value="Unassembled WGS sequence"/>
</dbReference>
<evidence type="ECO:0000256" key="1">
    <source>
        <dbReference type="ARBA" id="ARBA00003630"/>
    </source>
</evidence>
<feature type="chain" id="PRO_5032414174" evidence="6">
    <location>
        <begin position="47"/>
        <end position="424"/>
    </location>
</feature>
<dbReference type="InterPro" id="IPR028081">
    <property type="entry name" value="Leu-bd"/>
</dbReference>
<evidence type="ECO:0000259" key="7">
    <source>
        <dbReference type="Pfam" id="PF13458"/>
    </source>
</evidence>
<dbReference type="InterPro" id="IPR051010">
    <property type="entry name" value="BCAA_transport"/>
</dbReference>
<dbReference type="GO" id="GO:0006865">
    <property type="term" value="P:amino acid transport"/>
    <property type="evidence" value="ECO:0007669"/>
    <property type="project" value="UniProtKB-KW"/>
</dbReference>
<evidence type="ECO:0000313" key="8">
    <source>
        <dbReference type="EMBL" id="KAB2662287.1"/>
    </source>
</evidence>
<gene>
    <name evidence="8" type="ORF">F9K91_22610</name>
</gene>
<organism evidence="8 9">
    <name type="scientific">Brucella tritici</name>
    <dbReference type="NCBI Taxonomy" id="94626"/>
    <lineage>
        <taxon>Bacteria</taxon>
        <taxon>Pseudomonadati</taxon>
        <taxon>Pseudomonadota</taxon>
        <taxon>Alphaproteobacteria</taxon>
        <taxon>Hyphomicrobiales</taxon>
        <taxon>Brucellaceae</taxon>
        <taxon>Brucella/Ochrobactrum group</taxon>
        <taxon>Brucella</taxon>
    </lineage>
</organism>
<comment type="caution">
    <text evidence="8">The sequence shown here is derived from an EMBL/GenBank/DDBJ whole genome shotgun (WGS) entry which is preliminary data.</text>
</comment>
<keyword evidence="5" id="KW-0029">Amino-acid transport</keyword>
<evidence type="ECO:0000256" key="5">
    <source>
        <dbReference type="ARBA" id="ARBA00022970"/>
    </source>
</evidence>
<reference evidence="8 9" key="1">
    <citation type="submission" date="2019-09" db="EMBL/GenBank/DDBJ databases">
        <title>Taxonomic organization of the family Brucellaceae based on a phylogenomic approach.</title>
        <authorList>
            <person name="Leclercq S."/>
            <person name="Cloeckaert A."/>
            <person name="Zygmunt M.S."/>
        </authorList>
    </citation>
    <scope>NUCLEOTIDE SEQUENCE [LARGE SCALE GENOMIC DNA]</scope>
    <source>
        <strain evidence="8 9">LMG 18957</strain>
    </source>
</reference>
<dbReference type="CDD" id="cd06327">
    <property type="entry name" value="PBP1_SBP-like"/>
    <property type="match status" value="1"/>
</dbReference>